<organism evidence="8">
    <name type="scientific">Cyanothece sp. (strain PCC 7425 / ATCC 29141)</name>
    <dbReference type="NCBI Taxonomy" id="395961"/>
    <lineage>
        <taxon>Bacteria</taxon>
        <taxon>Bacillati</taxon>
        <taxon>Cyanobacteriota</taxon>
        <taxon>Cyanophyceae</taxon>
        <taxon>Gomontiellales</taxon>
        <taxon>Cyanothecaceae</taxon>
        <taxon>Cyanothece</taxon>
    </lineage>
</organism>
<comment type="subunit">
    <text evidence="7">PSII is composed of 1 copy each of membrane proteins PsbA, PsbB, PsbC, PsbD, PsbE, PsbF, PsbH, PsbI, PsbJ, PsbK, PsbL, PsbM, PsbT, PsbX, PsbY, PsbZ, Psb30/Ycf12, peripheral proteins PsbO, CyanoQ (PsbQ), PsbU, PsbV and a large number of cofactors. It forms dimeric complexes.</text>
</comment>
<dbReference type="KEGG" id="cyn:Cyan7425_2376"/>
<dbReference type="SUPFAM" id="SSF81585">
    <property type="entry name" value="PsbU/PolX domain-like"/>
    <property type="match status" value="1"/>
</dbReference>
<dbReference type="PROSITE" id="PS51257">
    <property type="entry name" value="PROKAR_LIPOPROTEIN"/>
    <property type="match status" value="1"/>
</dbReference>
<keyword evidence="6 7" id="KW-0604">Photosystem II</keyword>
<dbReference type="STRING" id="395961.Cyan7425_2376"/>
<evidence type="ECO:0000256" key="5">
    <source>
        <dbReference type="ARBA" id="ARBA00023136"/>
    </source>
</evidence>
<dbReference type="GO" id="GO:0009654">
    <property type="term" value="C:photosystem II oxygen evolving complex"/>
    <property type="evidence" value="ECO:0007669"/>
    <property type="project" value="InterPro"/>
</dbReference>
<accession>B8HX43</accession>
<evidence type="ECO:0000256" key="4">
    <source>
        <dbReference type="ARBA" id="ARBA00023078"/>
    </source>
</evidence>
<dbReference type="GO" id="GO:0015979">
    <property type="term" value="P:photosynthesis"/>
    <property type="evidence" value="ECO:0007669"/>
    <property type="project" value="UniProtKB-UniRule"/>
</dbReference>
<evidence type="ECO:0000256" key="6">
    <source>
        <dbReference type="ARBA" id="ARBA00023276"/>
    </source>
</evidence>
<evidence type="ECO:0000256" key="1">
    <source>
        <dbReference type="ARBA" id="ARBA00004170"/>
    </source>
</evidence>
<dbReference type="EMBL" id="CP001344">
    <property type="protein sequence ID" value="ACL44734.1"/>
    <property type="molecule type" value="Genomic_DNA"/>
</dbReference>
<sequence>MQRLGHWLSLFSLVLIGCLSWTGWTPPVLAATPNWHMMPVLAAEYTNVVDAKLSSDYGKKIDLNNTNINAFIQYRGMYPTLARLLVKNAPYDKVEDVLSLPGLSDRQKALLEANLDNFTITPVEKALVEGGDRFNNGVYK</sequence>
<evidence type="ECO:0000256" key="2">
    <source>
        <dbReference type="ARBA" id="ARBA00010827"/>
    </source>
</evidence>
<dbReference type="OrthoDB" id="463369at2"/>
<dbReference type="HOGENOM" id="CLU_141240_1_0_3"/>
<dbReference type="Gene3D" id="1.10.150.320">
    <property type="entry name" value="Photosystem II 12 kDa extrinsic protein"/>
    <property type="match status" value="1"/>
</dbReference>
<keyword evidence="7" id="KW-0602">Photosynthesis</keyword>
<keyword evidence="7" id="KW-0813">Transport</keyword>
<proteinExistence type="inferred from homology"/>
<keyword evidence="3 7" id="KW-0249">Electron transport</keyword>
<dbReference type="Pfam" id="PF06514">
    <property type="entry name" value="PsbU"/>
    <property type="match status" value="1"/>
</dbReference>
<evidence type="ECO:0000256" key="3">
    <source>
        <dbReference type="ARBA" id="ARBA00022982"/>
    </source>
</evidence>
<comment type="similarity">
    <text evidence="2 7">Belongs to the PsbU family.</text>
</comment>
<dbReference type="HAMAP" id="MF_00589">
    <property type="entry name" value="PSII_PsbU"/>
    <property type="match status" value="1"/>
</dbReference>
<comment type="subcellular location">
    <subcellularLocation>
        <location evidence="7">Cellular thylakoid membrane</location>
        <topology evidence="7">Peripheral membrane protein</topology>
        <orientation evidence="7">Lumenal side</orientation>
    </subcellularLocation>
    <subcellularLocation>
        <location evidence="1">Membrane</location>
        <topology evidence="1">Peripheral membrane protein</topology>
    </subcellularLocation>
</comment>
<protein>
    <recommendedName>
        <fullName evidence="7">Photosystem II extrinsic protein U</fullName>
        <shortName evidence="7">PSII-U</shortName>
        <shortName evidence="7">PsbU</shortName>
    </recommendedName>
    <alternativeName>
        <fullName evidence="7">Photosystem II 12 kDa extrinsic protein</fullName>
        <shortName evidence="7">PS II complex 12 kDa extrinsic protein</shortName>
    </alternativeName>
</protein>
<evidence type="ECO:0000313" key="8">
    <source>
        <dbReference type="EMBL" id="ACL44734.1"/>
    </source>
</evidence>
<gene>
    <name evidence="7" type="primary">psbU</name>
    <name evidence="8" type="ordered locus">Cyan7425_2376</name>
</gene>
<dbReference type="AlphaFoldDB" id="B8HX43"/>
<comment type="function">
    <text evidence="7">One of the extrinsic, lumenal subunits of photosystem II (PSII). PSII is a light-driven water plastoquinone oxidoreductase, using light energy to abstract electrons from H(2)O, generating a proton gradient subsequently used for ATP formation. The extrinsic proteins stabilize the structure of photosystem II oxygen-evolving complex (OEC), the ion environment of oxygen evolution and protect the OEC against heat-induced inactivation.</text>
</comment>
<keyword evidence="4 7" id="KW-0793">Thylakoid</keyword>
<reference evidence="8" key="1">
    <citation type="submission" date="2009-01" db="EMBL/GenBank/DDBJ databases">
        <title>Complete sequence of chromosome Cyanothece sp. PCC 7425.</title>
        <authorList>
            <consortium name="US DOE Joint Genome Institute"/>
            <person name="Lucas S."/>
            <person name="Copeland A."/>
            <person name="Lapidus A."/>
            <person name="Glavina del Rio T."/>
            <person name="Dalin E."/>
            <person name="Tice H."/>
            <person name="Bruce D."/>
            <person name="Goodwin L."/>
            <person name="Pitluck S."/>
            <person name="Sims D."/>
            <person name="Meineke L."/>
            <person name="Brettin T."/>
            <person name="Detter J.C."/>
            <person name="Han C."/>
            <person name="Larimer F."/>
            <person name="Land M."/>
            <person name="Hauser L."/>
            <person name="Kyrpides N."/>
            <person name="Ovchinnikova G."/>
            <person name="Liberton M."/>
            <person name="Stoeckel J."/>
            <person name="Banerjee A."/>
            <person name="Singh A."/>
            <person name="Page L."/>
            <person name="Sato H."/>
            <person name="Zhao L."/>
            <person name="Sherman L."/>
            <person name="Pakrasi H."/>
            <person name="Richardson P."/>
        </authorList>
    </citation>
    <scope>NUCLEOTIDE SEQUENCE</scope>
    <source>
        <strain evidence="8">PCC 7425</strain>
    </source>
</reference>
<dbReference type="eggNOG" id="COG1555">
    <property type="taxonomic scope" value="Bacteria"/>
</dbReference>
<name>B8HX43_CYAP4</name>
<evidence type="ECO:0000256" key="7">
    <source>
        <dbReference type="HAMAP-Rule" id="MF_00589"/>
    </source>
</evidence>
<dbReference type="NCBIfam" id="NF002708">
    <property type="entry name" value="PRK02515.1"/>
    <property type="match status" value="1"/>
</dbReference>
<dbReference type="GO" id="GO:0042549">
    <property type="term" value="P:photosystem II stabilization"/>
    <property type="evidence" value="ECO:0007669"/>
    <property type="project" value="InterPro"/>
</dbReference>
<dbReference type="GO" id="GO:0031676">
    <property type="term" value="C:plasma membrane-derived thylakoid membrane"/>
    <property type="evidence" value="ECO:0007669"/>
    <property type="project" value="UniProtKB-SubCell"/>
</dbReference>
<dbReference type="GO" id="GO:0019898">
    <property type="term" value="C:extrinsic component of membrane"/>
    <property type="evidence" value="ECO:0007669"/>
    <property type="project" value="InterPro"/>
</dbReference>
<dbReference type="InterPro" id="IPR010527">
    <property type="entry name" value="PSII_PsbU"/>
</dbReference>
<keyword evidence="5 7" id="KW-0472">Membrane</keyword>